<organism evidence="1">
    <name type="scientific">bioreactor metagenome</name>
    <dbReference type="NCBI Taxonomy" id="1076179"/>
    <lineage>
        <taxon>unclassified sequences</taxon>
        <taxon>metagenomes</taxon>
        <taxon>ecological metagenomes</taxon>
    </lineage>
</organism>
<reference evidence="1" key="1">
    <citation type="submission" date="2019-08" db="EMBL/GenBank/DDBJ databases">
        <authorList>
            <person name="Kucharzyk K."/>
            <person name="Murdoch R.W."/>
            <person name="Higgins S."/>
            <person name="Loffler F."/>
        </authorList>
    </citation>
    <scope>NUCLEOTIDE SEQUENCE</scope>
</reference>
<sequence>MNAVVIWVLLVNTVVEMFSSGNAAGTSKPVCQEVRALSEMANRFFPFASTTAAKLLGNAAVSATTWPLSAVHSDQLVPFSL</sequence>
<comment type="caution">
    <text evidence="1">The sequence shown here is derived from an EMBL/GenBank/DDBJ whole genome shotgun (WGS) entry which is preliminary data.</text>
</comment>
<protein>
    <submittedName>
        <fullName evidence="1">Uncharacterized protein</fullName>
    </submittedName>
</protein>
<name>A0A644ZM81_9ZZZZ</name>
<evidence type="ECO:0000313" key="1">
    <source>
        <dbReference type="EMBL" id="MPM42039.1"/>
    </source>
</evidence>
<gene>
    <name evidence="1" type="ORF">SDC9_88701</name>
</gene>
<dbReference type="EMBL" id="VSSQ01009583">
    <property type="protein sequence ID" value="MPM42039.1"/>
    <property type="molecule type" value="Genomic_DNA"/>
</dbReference>
<accession>A0A644ZM81</accession>
<proteinExistence type="predicted"/>
<dbReference type="AlphaFoldDB" id="A0A644ZM81"/>